<organism evidence="2 3">
    <name type="scientific">Littorina saxatilis</name>
    <dbReference type="NCBI Taxonomy" id="31220"/>
    <lineage>
        <taxon>Eukaryota</taxon>
        <taxon>Metazoa</taxon>
        <taxon>Spiralia</taxon>
        <taxon>Lophotrochozoa</taxon>
        <taxon>Mollusca</taxon>
        <taxon>Gastropoda</taxon>
        <taxon>Caenogastropoda</taxon>
        <taxon>Littorinimorpha</taxon>
        <taxon>Littorinoidea</taxon>
        <taxon>Littorinidae</taxon>
        <taxon>Littorina</taxon>
    </lineage>
</organism>
<keyword evidence="3" id="KW-1185">Reference proteome</keyword>
<protein>
    <submittedName>
        <fullName evidence="2">Uncharacterized protein</fullName>
    </submittedName>
</protein>
<gene>
    <name evidence="2" type="ORF">V1264_007635</name>
</gene>
<reference evidence="2 3" key="1">
    <citation type="submission" date="2024-02" db="EMBL/GenBank/DDBJ databases">
        <title>Chromosome-scale genome assembly of the rough periwinkle Littorina saxatilis.</title>
        <authorList>
            <person name="De Jode A."/>
            <person name="Faria R."/>
            <person name="Formenti G."/>
            <person name="Sims Y."/>
            <person name="Smith T.P."/>
            <person name="Tracey A."/>
            <person name="Wood J.M.D."/>
            <person name="Zagrodzka Z.B."/>
            <person name="Johannesson K."/>
            <person name="Butlin R.K."/>
            <person name="Leder E.H."/>
        </authorList>
    </citation>
    <scope>NUCLEOTIDE SEQUENCE [LARGE SCALE GENOMIC DNA]</scope>
    <source>
        <strain evidence="2">Snail1</strain>
        <tissue evidence="2">Muscle</tissue>
    </source>
</reference>
<keyword evidence="1" id="KW-0472">Membrane</keyword>
<dbReference type="AlphaFoldDB" id="A0AAN9AVD9"/>
<proteinExistence type="predicted"/>
<dbReference type="EMBL" id="JBAMIC010000019">
    <property type="protein sequence ID" value="KAK7093956.1"/>
    <property type="molecule type" value="Genomic_DNA"/>
</dbReference>
<keyword evidence="1" id="KW-1133">Transmembrane helix</keyword>
<comment type="caution">
    <text evidence="2">The sequence shown here is derived from an EMBL/GenBank/DDBJ whole genome shotgun (WGS) entry which is preliminary data.</text>
</comment>
<dbReference type="Proteomes" id="UP001374579">
    <property type="component" value="Unassembled WGS sequence"/>
</dbReference>
<evidence type="ECO:0000256" key="1">
    <source>
        <dbReference type="SAM" id="Phobius"/>
    </source>
</evidence>
<keyword evidence="1" id="KW-0812">Transmembrane</keyword>
<sequence length="95" mass="10923">MNMVAAWDFFPFRTIRHTTRTEHDKSRPSPLQHNFTSPCLQNFAIPCVYETTKVTHWLDSCPDDISVLVMVIWAMTTPASWVIWAAMTPPSRIAT</sequence>
<feature type="transmembrane region" description="Helical" evidence="1">
    <location>
        <begin position="65"/>
        <end position="87"/>
    </location>
</feature>
<accession>A0AAN9AVD9</accession>
<evidence type="ECO:0000313" key="3">
    <source>
        <dbReference type="Proteomes" id="UP001374579"/>
    </source>
</evidence>
<name>A0AAN9AVD9_9CAEN</name>
<evidence type="ECO:0000313" key="2">
    <source>
        <dbReference type="EMBL" id="KAK7093956.1"/>
    </source>
</evidence>